<dbReference type="InterPro" id="IPR046732">
    <property type="entry name" value="DUF6624"/>
</dbReference>
<gene>
    <name evidence="2" type="ORF">OL497_16310</name>
</gene>
<evidence type="ECO:0000313" key="2">
    <source>
        <dbReference type="EMBL" id="MCW3485475.1"/>
    </source>
</evidence>
<evidence type="ECO:0008006" key="4">
    <source>
        <dbReference type="Google" id="ProtNLM"/>
    </source>
</evidence>
<sequence>MQQFIKCFFFAGLLLVYQYISAQSPGLSSAEKDSLIGLLLTADKADQQYRSNLEAIQQKYGSDAPEMKKLLQQMAAADAINQLTVTNILDKYGWLGPAVIGQQGNRTLFMVIQHARLPIQDKYLPMLRDAVDKGHASASQLALLEDRVALYHGKRQRYGSQVIWNMRTNQYQLAPMEDPDHADARRLAAGLPPLREYLSAYGMTWDVEQFKKELPANEAVFFKRNGE</sequence>
<dbReference type="RefSeq" id="WP_264731936.1">
    <property type="nucleotide sequence ID" value="NZ_JAPDNR010000001.1"/>
</dbReference>
<dbReference type="EMBL" id="JAPDNS010000002">
    <property type="protein sequence ID" value="MCW3485475.1"/>
    <property type="molecule type" value="Genomic_DNA"/>
</dbReference>
<dbReference type="Pfam" id="PF20329">
    <property type="entry name" value="DUF6624"/>
    <property type="match status" value="1"/>
</dbReference>
<reference evidence="2 3" key="1">
    <citation type="submission" date="2022-10" db="EMBL/GenBank/DDBJ databases">
        <title>Chitinophaga nivalis PC15 sp. nov., isolated from Pyeongchang county, South Korea.</title>
        <authorList>
            <person name="Trinh H.N."/>
        </authorList>
    </citation>
    <scope>NUCLEOTIDE SEQUENCE [LARGE SCALE GENOMIC DNA]</scope>
    <source>
        <strain evidence="2 3">PC14</strain>
    </source>
</reference>
<keyword evidence="3" id="KW-1185">Reference proteome</keyword>
<feature type="chain" id="PRO_5046153957" description="DUF4919 domain-containing protein" evidence="1">
    <location>
        <begin position="23"/>
        <end position="227"/>
    </location>
</feature>
<feature type="signal peptide" evidence="1">
    <location>
        <begin position="1"/>
        <end position="22"/>
    </location>
</feature>
<comment type="caution">
    <text evidence="2">The sequence shown here is derived from an EMBL/GenBank/DDBJ whole genome shotgun (WGS) entry which is preliminary data.</text>
</comment>
<evidence type="ECO:0000313" key="3">
    <source>
        <dbReference type="Proteomes" id="UP001207742"/>
    </source>
</evidence>
<keyword evidence="1" id="KW-0732">Signal</keyword>
<name>A0ABT3IND9_9BACT</name>
<proteinExistence type="predicted"/>
<organism evidence="2 3">
    <name type="scientific">Chitinophaga nivalis</name>
    <dbReference type="NCBI Taxonomy" id="2991709"/>
    <lineage>
        <taxon>Bacteria</taxon>
        <taxon>Pseudomonadati</taxon>
        <taxon>Bacteroidota</taxon>
        <taxon>Chitinophagia</taxon>
        <taxon>Chitinophagales</taxon>
        <taxon>Chitinophagaceae</taxon>
        <taxon>Chitinophaga</taxon>
    </lineage>
</organism>
<dbReference type="Proteomes" id="UP001207742">
    <property type="component" value="Unassembled WGS sequence"/>
</dbReference>
<protein>
    <recommendedName>
        <fullName evidence="4">DUF4919 domain-containing protein</fullName>
    </recommendedName>
</protein>
<accession>A0ABT3IND9</accession>
<evidence type="ECO:0000256" key="1">
    <source>
        <dbReference type="SAM" id="SignalP"/>
    </source>
</evidence>